<evidence type="ECO:0000313" key="2">
    <source>
        <dbReference type="Proteomes" id="UP000519897"/>
    </source>
</evidence>
<keyword evidence="2" id="KW-1185">Reference proteome</keyword>
<dbReference type="AlphaFoldDB" id="A0A7W6PSC7"/>
<dbReference type="Proteomes" id="UP000519897">
    <property type="component" value="Unassembled WGS sequence"/>
</dbReference>
<protein>
    <submittedName>
        <fullName evidence="1">Uncharacterized protein</fullName>
    </submittedName>
</protein>
<accession>A0A7W6PSC7</accession>
<evidence type="ECO:0000313" key="1">
    <source>
        <dbReference type="EMBL" id="MBB4146170.1"/>
    </source>
</evidence>
<gene>
    <name evidence="1" type="ORF">GGQ72_004740</name>
</gene>
<organism evidence="1 2">
    <name type="scientific">Rhizobium rhizoryzae</name>
    <dbReference type="NCBI Taxonomy" id="451876"/>
    <lineage>
        <taxon>Bacteria</taxon>
        <taxon>Pseudomonadati</taxon>
        <taxon>Pseudomonadota</taxon>
        <taxon>Alphaproteobacteria</taxon>
        <taxon>Hyphomicrobiales</taxon>
        <taxon>Rhizobiaceae</taxon>
        <taxon>Rhizobium/Agrobacterium group</taxon>
        <taxon>Rhizobium</taxon>
    </lineage>
</organism>
<dbReference type="EMBL" id="JACIEC010000020">
    <property type="protein sequence ID" value="MBB4146170.1"/>
    <property type="molecule type" value="Genomic_DNA"/>
</dbReference>
<comment type="caution">
    <text evidence="1">The sequence shown here is derived from an EMBL/GenBank/DDBJ whole genome shotgun (WGS) entry which is preliminary data.</text>
</comment>
<reference evidence="1 2" key="1">
    <citation type="submission" date="2020-08" db="EMBL/GenBank/DDBJ databases">
        <title>Genomic Encyclopedia of Type Strains, Phase IV (KMG-IV): sequencing the most valuable type-strain genomes for metagenomic binning, comparative biology and taxonomic classification.</title>
        <authorList>
            <person name="Goeker M."/>
        </authorList>
    </citation>
    <scope>NUCLEOTIDE SEQUENCE [LARGE SCALE GENOMIC DNA]</scope>
    <source>
        <strain evidence="1 2">DSM 29514</strain>
    </source>
</reference>
<sequence>MLADLRHLRRQLILAERAMSRGITRGWRPSFERD</sequence>
<proteinExistence type="predicted"/>
<name>A0A7W6PSC7_9HYPH</name>